<feature type="transmembrane region" description="Helical" evidence="1">
    <location>
        <begin position="37"/>
        <end position="62"/>
    </location>
</feature>
<keyword evidence="1" id="KW-0472">Membrane</keyword>
<keyword evidence="3" id="KW-1185">Reference proteome</keyword>
<name>A0A5R9QSQ2_9PSED</name>
<evidence type="ECO:0000256" key="1">
    <source>
        <dbReference type="SAM" id="Phobius"/>
    </source>
</evidence>
<accession>A0A5R9QSQ2</accession>
<evidence type="ECO:0000313" key="2">
    <source>
        <dbReference type="EMBL" id="TLX72218.1"/>
    </source>
</evidence>
<dbReference type="EMBL" id="SWDV01000035">
    <property type="protein sequence ID" value="TLX72218.1"/>
    <property type="molecule type" value="Genomic_DNA"/>
</dbReference>
<feature type="transmembrane region" description="Helical" evidence="1">
    <location>
        <begin position="7"/>
        <end position="31"/>
    </location>
</feature>
<protein>
    <submittedName>
        <fullName evidence="2">Uncharacterized protein</fullName>
    </submittedName>
</protein>
<reference evidence="2 3" key="1">
    <citation type="submission" date="2019-04" db="EMBL/GenBank/DDBJ databases">
        <authorList>
            <person name="Li M."/>
        </authorList>
    </citation>
    <scope>NUCLEOTIDE SEQUENCE [LARGE SCALE GENOMIC DNA]</scope>
    <source>
        <strain evidence="2 3">LAM1902</strain>
    </source>
</reference>
<keyword evidence="1" id="KW-1133">Transmembrane helix</keyword>
<comment type="caution">
    <text evidence="2">The sequence shown here is derived from an EMBL/GenBank/DDBJ whole genome shotgun (WGS) entry which is preliminary data.</text>
</comment>
<dbReference type="AlphaFoldDB" id="A0A5R9QSQ2"/>
<dbReference type="RefSeq" id="WP_138525758.1">
    <property type="nucleotide sequence ID" value="NZ_JAOCBK010000007.1"/>
</dbReference>
<sequence length="75" mass="8191">MDELIDFASVLIKLVIILLVVLMASTLLLAPLTALQFAVPMVMLVVPLFVLTTVLDLAGILCRSQAESPREFRHG</sequence>
<keyword evidence="1" id="KW-0812">Transmembrane</keyword>
<proteinExistence type="predicted"/>
<evidence type="ECO:0000313" key="3">
    <source>
        <dbReference type="Proteomes" id="UP000306635"/>
    </source>
</evidence>
<organism evidence="2 3">
    <name type="scientific">Pseudomonas nicosulfuronedens</name>
    <dbReference type="NCBI Taxonomy" id="2571105"/>
    <lineage>
        <taxon>Bacteria</taxon>
        <taxon>Pseudomonadati</taxon>
        <taxon>Pseudomonadota</taxon>
        <taxon>Gammaproteobacteria</taxon>
        <taxon>Pseudomonadales</taxon>
        <taxon>Pseudomonadaceae</taxon>
        <taxon>Pseudomonas</taxon>
    </lineage>
</organism>
<dbReference type="Proteomes" id="UP000306635">
    <property type="component" value="Unassembled WGS sequence"/>
</dbReference>
<gene>
    <name evidence="2" type="ORF">FAS41_23265</name>
</gene>